<evidence type="ECO:0000313" key="3">
    <source>
        <dbReference type="Proteomes" id="UP000553706"/>
    </source>
</evidence>
<dbReference type="PANTHER" id="PTHR33336">
    <property type="entry name" value="QUINOL MONOOXYGENASE YGIN-RELATED"/>
    <property type="match status" value="1"/>
</dbReference>
<dbReference type="InterPro" id="IPR007138">
    <property type="entry name" value="ABM_dom"/>
</dbReference>
<organism evidence="2 3">
    <name type="scientific">Acidocella aromatica</name>
    <dbReference type="NCBI Taxonomy" id="1303579"/>
    <lineage>
        <taxon>Bacteria</taxon>
        <taxon>Pseudomonadati</taxon>
        <taxon>Pseudomonadota</taxon>
        <taxon>Alphaproteobacteria</taxon>
        <taxon>Acetobacterales</taxon>
        <taxon>Acidocellaceae</taxon>
        <taxon>Acidocella</taxon>
    </lineage>
</organism>
<keyword evidence="2" id="KW-0560">Oxidoreductase</keyword>
<feature type="domain" description="ABM" evidence="1">
    <location>
        <begin position="6"/>
        <end position="95"/>
    </location>
</feature>
<dbReference type="GO" id="GO:0004497">
    <property type="term" value="F:monooxygenase activity"/>
    <property type="evidence" value="ECO:0007669"/>
    <property type="project" value="UniProtKB-KW"/>
</dbReference>
<dbReference type="Gene3D" id="3.30.70.100">
    <property type="match status" value="1"/>
</dbReference>
<reference evidence="2 3" key="1">
    <citation type="submission" date="2020-08" db="EMBL/GenBank/DDBJ databases">
        <title>Genomic Encyclopedia of Type Strains, Phase IV (KMG-IV): sequencing the most valuable type-strain genomes for metagenomic binning, comparative biology and taxonomic classification.</title>
        <authorList>
            <person name="Goeker M."/>
        </authorList>
    </citation>
    <scope>NUCLEOTIDE SEQUENCE [LARGE SCALE GENOMIC DNA]</scope>
    <source>
        <strain evidence="2 3">DSM 27026</strain>
    </source>
</reference>
<evidence type="ECO:0000313" key="2">
    <source>
        <dbReference type="EMBL" id="MBB5372932.1"/>
    </source>
</evidence>
<keyword evidence="2" id="KW-0503">Monooxygenase</keyword>
<dbReference type="Pfam" id="PF03992">
    <property type="entry name" value="ABM"/>
    <property type="match status" value="1"/>
</dbReference>
<dbReference type="EMBL" id="JACHFJ010000003">
    <property type="protein sequence ID" value="MBB5372932.1"/>
    <property type="molecule type" value="Genomic_DNA"/>
</dbReference>
<dbReference type="InterPro" id="IPR011008">
    <property type="entry name" value="Dimeric_a/b-barrel"/>
</dbReference>
<dbReference type="SUPFAM" id="SSF54909">
    <property type="entry name" value="Dimeric alpha+beta barrel"/>
    <property type="match status" value="1"/>
</dbReference>
<dbReference type="PROSITE" id="PS51725">
    <property type="entry name" value="ABM"/>
    <property type="match status" value="1"/>
</dbReference>
<dbReference type="PANTHER" id="PTHR33336:SF3">
    <property type="entry name" value="ABM DOMAIN-CONTAINING PROTEIN"/>
    <property type="match status" value="1"/>
</dbReference>
<name>A0A840VRN7_9PROT</name>
<evidence type="ECO:0000259" key="1">
    <source>
        <dbReference type="PROSITE" id="PS51725"/>
    </source>
</evidence>
<protein>
    <submittedName>
        <fullName evidence="2">Quinol monooxygenase YgiN</fullName>
    </submittedName>
</protein>
<proteinExistence type="predicted"/>
<dbReference type="AlphaFoldDB" id="A0A840VRN7"/>
<sequence length="99" mass="10229">MSSTAISVFATLTAAPGKTDALRAVLTALVAPSRAEPGTLQYTLHEALETPGVFHVYETYKDQAAVDAHMASPHLQKALSEAGPLLGAAPSITTAKQIA</sequence>
<dbReference type="RefSeq" id="WP_183265942.1">
    <property type="nucleotide sequence ID" value="NZ_JACHFJ010000003.1"/>
</dbReference>
<accession>A0A840VRN7</accession>
<gene>
    <name evidence="2" type="ORF">HNP71_001183</name>
</gene>
<dbReference type="Proteomes" id="UP000553706">
    <property type="component" value="Unassembled WGS sequence"/>
</dbReference>
<keyword evidence="3" id="KW-1185">Reference proteome</keyword>
<dbReference type="InterPro" id="IPR050744">
    <property type="entry name" value="AI-2_Isomerase_LsrG"/>
</dbReference>
<comment type="caution">
    <text evidence="2">The sequence shown here is derived from an EMBL/GenBank/DDBJ whole genome shotgun (WGS) entry which is preliminary data.</text>
</comment>